<evidence type="ECO:0000313" key="1">
    <source>
        <dbReference type="EMBL" id="RHH50029.1"/>
    </source>
</evidence>
<name>A0A414X7A9_BACOV</name>
<proteinExistence type="predicted"/>
<dbReference type="Proteomes" id="UP000283329">
    <property type="component" value="Unassembled WGS sequence"/>
</dbReference>
<dbReference type="AlphaFoldDB" id="A0A414X7A9"/>
<protein>
    <submittedName>
        <fullName evidence="1">Uncharacterized protein</fullName>
    </submittedName>
</protein>
<comment type="caution">
    <text evidence="1">The sequence shown here is derived from an EMBL/GenBank/DDBJ whole genome shotgun (WGS) entry which is preliminary data.</text>
</comment>
<gene>
    <name evidence="1" type="ORF">DW206_05165</name>
</gene>
<dbReference type="RefSeq" id="WP_118299373.1">
    <property type="nucleotide sequence ID" value="NZ_JABFHY010000009.1"/>
</dbReference>
<organism evidence="1 2">
    <name type="scientific">Bacteroides ovatus</name>
    <dbReference type="NCBI Taxonomy" id="28116"/>
    <lineage>
        <taxon>Bacteria</taxon>
        <taxon>Pseudomonadati</taxon>
        <taxon>Bacteroidota</taxon>
        <taxon>Bacteroidia</taxon>
        <taxon>Bacteroidales</taxon>
        <taxon>Bacteroidaceae</taxon>
        <taxon>Bacteroides</taxon>
    </lineage>
</organism>
<accession>A0A414X7A9</accession>
<reference evidence="1 2" key="1">
    <citation type="submission" date="2018-08" db="EMBL/GenBank/DDBJ databases">
        <title>A genome reference for cultivated species of the human gut microbiota.</title>
        <authorList>
            <person name="Zou Y."/>
            <person name="Xue W."/>
            <person name="Luo G."/>
        </authorList>
    </citation>
    <scope>NUCLEOTIDE SEQUENCE [LARGE SCALE GENOMIC DNA]</scope>
    <source>
        <strain evidence="1 2">AM17-48</strain>
    </source>
</reference>
<sequence>METKNRNGINVIEAGDGKVLRRISDGLIVGSEIYLGYTYYLGGERLEEPLFEIPEHYEETDMPEDSLPESVRQVK</sequence>
<dbReference type="EMBL" id="QRJR01000003">
    <property type="protein sequence ID" value="RHH50029.1"/>
    <property type="molecule type" value="Genomic_DNA"/>
</dbReference>
<evidence type="ECO:0000313" key="2">
    <source>
        <dbReference type="Proteomes" id="UP000283329"/>
    </source>
</evidence>